<reference evidence="2" key="2">
    <citation type="submission" date="2020-09" db="EMBL/GenBank/DDBJ databases">
        <authorList>
            <person name="Sun Q."/>
            <person name="Zhou Y."/>
        </authorList>
    </citation>
    <scope>NUCLEOTIDE SEQUENCE</scope>
    <source>
        <strain evidence="2">CGMCC 1.12785</strain>
    </source>
</reference>
<dbReference type="PANTHER" id="PTHR46825">
    <property type="entry name" value="D-ALANYL-D-ALANINE-CARBOXYPEPTIDASE/ENDOPEPTIDASE AMPH"/>
    <property type="match status" value="1"/>
</dbReference>
<dbReference type="InterPro" id="IPR012338">
    <property type="entry name" value="Beta-lactam/transpept-like"/>
</dbReference>
<dbReference type="SUPFAM" id="SSF56601">
    <property type="entry name" value="beta-lactamase/transpeptidase-like"/>
    <property type="match status" value="1"/>
</dbReference>
<dbReference type="InterPro" id="IPR050491">
    <property type="entry name" value="AmpC-like"/>
</dbReference>
<dbReference type="Proteomes" id="UP000616114">
    <property type="component" value="Unassembled WGS sequence"/>
</dbReference>
<comment type="caution">
    <text evidence="2">The sequence shown here is derived from an EMBL/GenBank/DDBJ whole genome shotgun (WGS) entry which is preliminary data.</text>
</comment>
<evidence type="ECO:0000313" key="2">
    <source>
        <dbReference type="EMBL" id="GGA22195.1"/>
    </source>
</evidence>
<name>A0A8J2TZX8_9MICO</name>
<protein>
    <submittedName>
        <fullName evidence="2">Penicillin-binding protein</fullName>
    </submittedName>
</protein>
<dbReference type="EMBL" id="BMFY01000012">
    <property type="protein sequence ID" value="GGA22195.1"/>
    <property type="molecule type" value="Genomic_DNA"/>
</dbReference>
<organism evidence="2 3">
    <name type="scientific">Sediminivirga luteola</name>
    <dbReference type="NCBI Taxonomy" id="1774748"/>
    <lineage>
        <taxon>Bacteria</taxon>
        <taxon>Bacillati</taxon>
        <taxon>Actinomycetota</taxon>
        <taxon>Actinomycetes</taxon>
        <taxon>Micrococcales</taxon>
        <taxon>Brevibacteriaceae</taxon>
        <taxon>Sediminivirga</taxon>
    </lineage>
</organism>
<dbReference type="Gene3D" id="3.40.710.10">
    <property type="entry name" value="DD-peptidase/beta-lactamase superfamily"/>
    <property type="match status" value="1"/>
</dbReference>
<feature type="domain" description="Beta-lactamase-related" evidence="1">
    <location>
        <begin position="60"/>
        <end position="355"/>
    </location>
</feature>
<dbReference type="RefSeq" id="WP_188551377.1">
    <property type="nucleotide sequence ID" value="NZ_BMFY01000012.1"/>
</dbReference>
<sequence>MTDAGRPDPAPGRGEQLGEAVRLAAKYLDARVREERERGVTMAYGLVAGGGLSCAGGGSGHIYRVASMTKSFTAALVLGLRDGLVRSLEPLDLDRTLRSYLQPVIPAMARRELRAITVRDALTMATGLPTDDPWADRLESLGRQEFAVLLDRDLVTNAGAGTAYEYSNLAYALLGALAEKVTGRTFRDLVHQEILARFGLSESGLDYRALPADRLMPGFRRGLDGMRVPEPWQPPGAFSPIGGLLSTVADIARWMTVLMSALPAAEEGWARIFRDMQQAQRFYRLEQRPEAVAVESYGYGLHHRHEPVLGDILYHSGGYPGFGSHMRWHPASGTGVIVMGNTTYFDAAAPAREALGRITAAWSATNPAASPGTTPVAPKAARPLHPHPVPAEVRERMHQLETLIRSWSDAGADAIFSANMDLDMSRAERRELHARARQRTGEAADAPFEVEFLSASQARWTVTGPAGTRTVTAKTDPFGLICAVEVETRSRDE</sequence>
<dbReference type="AlphaFoldDB" id="A0A8J2TZX8"/>
<proteinExistence type="predicted"/>
<dbReference type="InterPro" id="IPR001466">
    <property type="entry name" value="Beta-lactam-related"/>
</dbReference>
<evidence type="ECO:0000259" key="1">
    <source>
        <dbReference type="Pfam" id="PF00144"/>
    </source>
</evidence>
<keyword evidence="3" id="KW-1185">Reference proteome</keyword>
<accession>A0A8J2TZX8</accession>
<gene>
    <name evidence="2" type="ORF">GCM10011333_26560</name>
</gene>
<dbReference type="PANTHER" id="PTHR46825:SF9">
    <property type="entry name" value="BETA-LACTAMASE-RELATED DOMAIN-CONTAINING PROTEIN"/>
    <property type="match status" value="1"/>
</dbReference>
<reference evidence="2" key="1">
    <citation type="journal article" date="2014" name="Int. J. Syst. Evol. Microbiol.">
        <title>Complete genome sequence of Corynebacterium casei LMG S-19264T (=DSM 44701T), isolated from a smear-ripened cheese.</title>
        <authorList>
            <consortium name="US DOE Joint Genome Institute (JGI-PGF)"/>
            <person name="Walter F."/>
            <person name="Albersmeier A."/>
            <person name="Kalinowski J."/>
            <person name="Ruckert C."/>
        </authorList>
    </citation>
    <scope>NUCLEOTIDE SEQUENCE</scope>
    <source>
        <strain evidence="2">CGMCC 1.12785</strain>
    </source>
</reference>
<dbReference type="Pfam" id="PF00144">
    <property type="entry name" value="Beta-lactamase"/>
    <property type="match status" value="1"/>
</dbReference>
<evidence type="ECO:0000313" key="3">
    <source>
        <dbReference type="Proteomes" id="UP000616114"/>
    </source>
</evidence>